<evidence type="ECO:0000313" key="3">
    <source>
        <dbReference type="Proteomes" id="UP001365405"/>
    </source>
</evidence>
<name>A0ABU9CGH6_9BURK</name>
<dbReference type="SUPFAM" id="SSF50475">
    <property type="entry name" value="FMN-binding split barrel"/>
    <property type="match status" value="1"/>
</dbReference>
<gene>
    <name evidence="2" type="ORF">AACH10_08615</name>
</gene>
<organism evidence="2 3">
    <name type="scientific">Pseudaquabacterium inlustre</name>
    <dbReference type="NCBI Taxonomy" id="2984192"/>
    <lineage>
        <taxon>Bacteria</taxon>
        <taxon>Pseudomonadati</taxon>
        <taxon>Pseudomonadota</taxon>
        <taxon>Betaproteobacteria</taxon>
        <taxon>Burkholderiales</taxon>
        <taxon>Sphaerotilaceae</taxon>
        <taxon>Pseudaquabacterium</taxon>
    </lineage>
</organism>
<dbReference type="Pfam" id="PF01243">
    <property type="entry name" value="PNPOx_N"/>
    <property type="match status" value="1"/>
</dbReference>
<comment type="caution">
    <text evidence="2">The sequence shown here is derived from an EMBL/GenBank/DDBJ whole genome shotgun (WGS) entry which is preliminary data.</text>
</comment>
<evidence type="ECO:0000259" key="1">
    <source>
        <dbReference type="Pfam" id="PF01243"/>
    </source>
</evidence>
<dbReference type="PANTHER" id="PTHR42815">
    <property type="entry name" value="FAD-BINDING, PUTATIVE (AFU_ORTHOLOGUE AFUA_6G07600)-RELATED"/>
    <property type="match status" value="1"/>
</dbReference>
<protein>
    <submittedName>
        <fullName evidence="2">Pyridoxamine 5'-phosphate oxidase family protein</fullName>
    </submittedName>
</protein>
<proteinExistence type="predicted"/>
<dbReference type="PANTHER" id="PTHR42815:SF2">
    <property type="entry name" value="FAD-BINDING, PUTATIVE (AFU_ORTHOLOGUE AFUA_6G07600)-RELATED"/>
    <property type="match status" value="1"/>
</dbReference>
<dbReference type="Gene3D" id="2.30.110.10">
    <property type="entry name" value="Electron Transport, Fmn-binding Protein, Chain A"/>
    <property type="match status" value="1"/>
</dbReference>
<evidence type="ECO:0000313" key="2">
    <source>
        <dbReference type="EMBL" id="MEK8050300.1"/>
    </source>
</evidence>
<dbReference type="Proteomes" id="UP001365405">
    <property type="component" value="Unassembled WGS sequence"/>
</dbReference>
<dbReference type="InterPro" id="IPR024029">
    <property type="entry name" value="Pyridox_Oxase_FMN-dep"/>
</dbReference>
<dbReference type="EMBL" id="JBBUTH010000004">
    <property type="protein sequence ID" value="MEK8050300.1"/>
    <property type="molecule type" value="Genomic_DNA"/>
</dbReference>
<accession>A0ABU9CGH6</accession>
<keyword evidence="3" id="KW-1185">Reference proteome</keyword>
<sequence>MTHLTDPRALDALFGAPAETSLRKEAAHLHPVYRDWIARSPFAVLATSGPAGLDTSPRGDPAPLVRMPDAHTLLLPERRGNNRVDSLRNILADPRVSLIFFVPGISETVRVNGLARLNIDPALLDSFALQGQAPKCVIEVAVQAVFFQCAKALVRSRLWAAGQPAERPPVPTAGQMLGALTQGDIDGAAYDQALPARQAGTLY</sequence>
<feature type="domain" description="Pyridoxamine 5'-phosphate oxidase N-terminal" evidence="1">
    <location>
        <begin position="30"/>
        <end position="149"/>
    </location>
</feature>
<dbReference type="InterPro" id="IPR011576">
    <property type="entry name" value="Pyridox_Oxase_N"/>
</dbReference>
<dbReference type="InterPro" id="IPR012349">
    <property type="entry name" value="Split_barrel_FMN-bd"/>
</dbReference>
<dbReference type="NCBIfam" id="TIGR04025">
    <property type="entry name" value="PPOX_FMN_DR2398"/>
    <property type="match status" value="1"/>
</dbReference>
<reference evidence="2 3" key="1">
    <citation type="submission" date="2024-04" db="EMBL/GenBank/DDBJ databases">
        <title>Novel species of the genus Ideonella isolated from streams.</title>
        <authorList>
            <person name="Lu H."/>
        </authorList>
    </citation>
    <scope>NUCLEOTIDE SEQUENCE [LARGE SCALE GENOMIC DNA]</scope>
    <source>
        <strain evidence="2 3">DXS22W</strain>
    </source>
</reference>
<dbReference type="RefSeq" id="WP_341409984.1">
    <property type="nucleotide sequence ID" value="NZ_JBBUTH010000004.1"/>
</dbReference>